<name>A0A285ZRJ2_9SPHI</name>
<dbReference type="InterPro" id="IPR009061">
    <property type="entry name" value="DNA-bd_dom_put_sf"/>
</dbReference>
<dbReference type="SUPFAM" id="SSF46955">
    <property type="entry name" value="Putative DNA-binding domain"/>
    <property type="match status" value="1"/>
</dbReference>
<dbReference type="Proteomes" id="UP000219281">
    <property type="component" value="Unassembled WGS sequence"/>
</dbReference>
<dbReference type="OrthoDB" id="1524679at2"/>
<dbReference type="PANTHER" id="PTHR34585:SF22">
    <property type="entry name" value="HELIX-TURN-HELIX DOMAIN-CONTAINING PROTEIN"/>
    <property type="match status" value="1"/>
</dbReference>
<accession>A0A285ZRJ2</accession>
<feature type="domain" description="Helix-turn-helix" evidence="1">
    <location>
        <begin position="38"/>
        <end position="84"/>
    </location>
</feature>
<dbReference type="RefSeq" id="WP_097128449.1">
    <property type="nucleotide sequence ID" value="NZ_OCMT01000001.1"/>
</dbReference>
<proteinExistence type="predicted"/>
<gene>
    <name evidence="2" type="ORF">SAMN06297358_0574</name>
</gene>
<evidence type="ECO:0000313" key="2">
    <source>
        <dbReference type="EMBL" id="SOD12258.1"/>
    </source>
</evidence>
<protein>
    <recommendedName>
        <fullName evidence="1">Helix-turn-helix domain-containing protein</fullName>
    </recommendedName>
</protein>
<evidence type="ECO:0000259" key="1">
    <source>
        <dbReference type="Pfam" id="PF12728"/>
    </source>
</evidence>
<dbReference type="AlphaFoldDB" id="A0A285ZRJ2"/>
<dbReference type="Pfam" id="PF12728">
    <property type="entry name" value="HTH_17"/>
    <property type="match status" value="1"/>
</dbReference>
<organism evidence="2 3">
    <name type="scientific">Pedobacter xixiisoli</name>
    <dbReference type="NCBI Taxonomy" id="1476464"/>
    <lineage>
        <taxon>Bacteria</taxon>
        <taxon>Pseudomonadati</taxon>
        <taxon>Bacteroidota</taxon>
        <taxon>Sphingobacteriia</taxon>
        <taxon>Sphingobacteriales</taxon>
        <taxon>Sphingobacteriaceae</taxon>
        <taxon>Pedobacter</taxon>
    </lineage>
</organism>
<sequence>MTTLDLITREDLEAFKKELFEKLEKFNINNKSYKEKQWLRSSEVRKLLKISAGTLQNLRIKGVLKYEKLGGIFYYAHSDIEQLLGEIGRS</sequence>
<dbReference type="InterPro" id="IPR041657">
    <property type="entry name" value="HTH_17"/>
</dbReference>
<dbReference type="EMBL" id="OCMT01000001">
    <property type="protein sequence ID" value="SOD12258.1"/>
    <property type="molecule type" value="Genomic_DNA"/>
</dbReference>
<reference evidence="3" key="1">
    <citation type="submission" date="2017-09" db="EMBL/GenBank/DDBJ databases">
        <authorList>
            <person name="Varghese N."/>
            <person name="Submissions S."/>
        </authorList>
    </citation>
    <scope>NUCLEOTIDE SEQUENCE [LARGE SCALE GENOMIC DNA]</scope>
    <source>
        <strain evidence="3">CGMCC 1.12803</strain>
    </source>
</reference>
<evidence type="ECO:0000313" key="3">
    <source>
        <dbReference type="Proteomes" id="UP000219281"/>
    </source>
</evidence>
<dbReference type="PANTHER" id="PTHR34585">
    <property type="match status" value="1"/>
</dbReference>
<keyword evidence="3" id="KW-1185">Reference proteome</keyword>